<accession>A0A8N7UTF1</accession>
<dbReference type="Gene3D" id="2.60.40.1940">
    <property type="match status" value="1"/>
</dbReference>
<feature type="domain" description="Alpha-2-macroglobulin bait region" evidence="9">
    <location>
        <begin position="503"/>
        <end position="633"/>
    </location>
</feature>
<evidence type="ECO:0000256" key="8">
    <source>
        <dbReference type="SAM" id="SignalP"/>
    </source>
</evidence>
<proteinExistence type="inferred from homology"/>
<dbReference type="SMART" id="SM01360">
    <property type="entry name" value="A2M"/>
    <property type="match status" value="1"/>
</dbReference>
<evidence type="ECO:0000259" key="9">
    <source>
        <dbReference type="SMART" id="SM01359"/>
    </source>
</evidence>
<evidence type="ECO:0000256" key="1">
    <source>
        <dbReference type="ARBA" id="ARBA00010952"/>
    </source>
</evidence>
<dbReference type="FunFam" id="1.50.10.20:FF:000001">
    <property type="entry name" value="CD109 isoform 1"/>
    <property type="match status" value="1"/>
</dbReference>
<evidence type="ECO:0000256" key="2">
    <source>
        <dbReference type="ARBA" id="ARBA00022690"/>
    </source>
</evidence>
<dbReference type="Gene3D" id="2.60.120.1540">
    <property type="match status" value="1"/>
</dbReference>
<dbReference type="Gene3D" id="1.50.10.20">
    <property type="match status" value="1"/>
</dbReference>
<evidence type="ECO:0000313" key="13">
    <source>
        <dbReference type="RefSeq" id="XP_697512.6"/>
    </source>
</evidence>
<dbReference type="Proteomes" id="UP000000437">
    <property type="component" value="Chromosome 20"/>
</dbReference>
<dbReference type="CDD" id="cd02897">
    <property type="entry name" value="A2M_2"/>
    <property type="match status" value="1"/>
</dbReference>
<feature type="chain" id="PRO_5035436015" evidence="8">
    <location>
        <begin position="19"/>
        <end position="1487"/>
    </location>
</feature>
<dbReference type="InterPro" id="IPR002890">
    <property type="entry name" value="MG2"/>
</dbReference>
<dbReference type="Gene3D" id="2.60.40.1930">
    <property type="match status" value="3"/>
</dbReference>
<dbReference type="OrthoDB" id="9998011at2759"/>
<dbReference type="Gene3D" id="6.20.50.160">
    <property type="match status" value="1"/>
</dbReference>
<keyword evidence="2" id="KW-0646">Protease inhibitor</keyword>
<dbReference type="AlphaFoldDB" id="A0A8N7UTF1"/>
<evidence type="ECO:0000256" key="5">
    <source>
        <dbReference type="ARBA" id="ARBA00022966"/>
    </source>
</evidence>
<evidence type="ECO:0000313" key="12">
    <source>
        <dbReference type="Proteomes" id="UP000000437"/>
    </source>
</evidence>
<dbReference type="InterPro" id="IPR009048">
    <property type="entry name" value="A-macroglobulin_rcpt-bd"/>
</dbReference>
<dbReference type="Pfam" id="PF01835">
    <property type="entry name" value="MG2"/>
    <property type="match status" value="1"/>
</dbReference>
<dbReference type="SUPFAM" id="SSF48239">
    <property type="entry name" value="Terpenoid cyclases/Protein prenyltransferases"/>
    <property type="match status" value="1"/>
</dbReference>
<dbReference type="InterPro" id="IPR013783">
    <property type="entry name" value="Ig-like_fold"/>
</dbReference>
<dbReference type="FunFam" id="2.60.40.1930:FF:000001">
    <property type="entry name" value="CD109 isoform 3"/>
    <property type="match status" value="1"/>
</dbReference>
<dbReference type="GO" id="GO:0005615">
    <property type="term" value="C:extracellular space"/>
    <property type="evidence" value="ECO:0007669"/>
    <property type="project" value="InterPro"/>
</dbReference>
<dbReference type="Pfam" id="PF17791">
    <property type="entry name" value="MG3"/>
    <property type="match status" value="1"/>
</dbReference>
<keyword evidence="7" id="KW-0325">Glycoprotein</keyword>
<dbReference type="PANTHER" id="PTHR11412">
    <property type="entry name" value="MACROGLOBULIN / COMPLEMENT"/>
    <property type="match status" value="1"/>
</dbReference>
<dbReference type="InterPro" id="IPR001599">
    <property type="entry name" value="Macroglobln_a2"/>
</dbReference>
<dbReference type="InterPro" id="IPR011625">
    <property type="entry name" value="A2M_N_BRD"/>
</dbReference>
<dbReference type="GO" id="GO:0004867">
    <property type="term" value="F:serine-type endopeptidase inhibitor activity"/>
    <property type="evidence" value="ECO:0007669"/>
    <property type="project" value="UniProtKB-KW"/>
</dbReference>
<dbReference type="Gene3D" id="2.20.130.20">
    <property type="match status" value="1"/>
</dbReference>
<comment type="similarity">
    <text evidence="1">Belongs to the protease inhibitor I39 (alpha-2-macroglobulin) family.</text>
</comment>
<dbReference type="InterPro" id="IPR041555">
    <property type="entry name" value="MG3"/>
</dbReference>
<dbReference type="AGR" id="ZFIN:ZDB-GENE-120215-253"/>
<protein>
    <submittedName>
        <fullName evidence="13">CD109 antigen isoform X1</fullName>
    </submittedName>
</protein>
<keyword evidence="4" id="KW-0722">Serine protease inhibitor</keyword>
<keyword evidence="6" id="KW-1015">Disulfide bond</keyword>
<dbReference type="SMART" id="SM01419">
    <property type="entry name" value="Thiol-ester_cl"/>
    <property type="match status" value="1"/>
</dbReference>
<sequence>MEWLQFFGILVCSLVCRGAMVTSSARQNLSYLISVSEVLRCGVPTTLSVTVLSDYPINVTARLTHGKTSVAQTQSTVPAGSSRLLSLPPVFYDDMTYWYPYQLNVEGFSGTHLVFSNSTSMVFSPRCMSIFIQTDKNYYQPGQTVKFRVVSVTPDGKPYSGRTDIFIRDPRGNMIRQWLAVDSFLGVISKELNISQNPPLGSWKITAGVNDVIHERAFTVDYYVLPRFEVKLDVPSVLYCEDTLMGTVTAKYFYGKPVSGFMDVRFVHGFNGIEMRYDHTEMIEGSAEITFDMKDFSTRFNDYSYSYYDGYRPIEFIDVNVNITESATGLMYNSSARVSIVTEKYKLEFLQYPHIVKPSMTFTAKLKLSLYDQRPLSAEDQIESVYLAVTQHKLSPWTWMWSDGGPLGPRMMNNTPSTSFPPNSDGGPLGPHMMNSTPPTSFTPIYDLPVQNIELPVTADGLMSFQIHLSDSVATLDLEARFKDTVQHLQLYRSYSSPSKSYIQLHRDSEPQVGRSLNFTLESSFNLTKIHYLVTSRAGVVDAGTVQSSSFSLNTDHLWAPQACVMVYYTLPDGEIVNDALHVSFTKVLRNTVSVRWSQDRAEPAESVSLSVSVSEPGSVLGILVVDKATLNSAEDNGLSEKTVLEEFLSYSREMTHTDNRGMKMGDPYSVFTACGVTVLTDARLNQEMATNQEMFPMFPGEEGLFMTAMPDSSIQEPRQRKDFPETWIWLDANVSDSASAVFSLTVPDSLTSWAAFAIIMSENLGLGISAPAELTVFRDFFMSLDLPAFLIRGELLLLEVNLFNYMDVDLEVIVVVAESGMFEFVSTDSADFSVANVRKVLVLSQNFTMLLFPIKATTLGEIPISVKATSVYSSDWLYKTVLVKPEGLQQSFTQTLFLEFLLQQHTLSRKMTFSFPADVVPNSQRASVSAVGDILGPSIGNLDSLIEMPYGCGEQNMIHFAPNTYVLQYLKSTKQAEEQTRRKAMSYMMEAYERELSYQRVDGSFSAFGDSDESGSTWLSAFVLRCFLQARDFISIEPLVMERTAFWLVAHQESDGSFREPGQVIHTELQGGLDGSVSLTAYVLIALLEDAKYESTHKDSVSLALSFLTSRLAQGISSNYSLSLVAYALSLAKSSAAPSALTTLLNRALVIDGVPTWRSPGSVLYDSWQPRSADIEIAAYVLLTMHSLRLMDEGFALMKWLSQQRNHLGGYGSTQDTVMALHALSVYATFSSAESMDLTIRVNEGSGTVATFSIDKSNYLLQQSHDLPIESKDGVDIEVEAEGTGFALFQLTVFYNVMNVRRSLRRRDIHTDEAFYLYVDIMDKEEYHVNLYTCFRLRGGQGLNQTGMAILDVGLLTGFSLAQDGVQIDDTVRRVETPSGRVILYLDKVTTVEQCIEISTVMDFKVAGVQDAVIMIYDYYEPRRRTVRSYTSERRRDMSVCSFCGSDCSLCGTQGFRTDGTPSINNHPLLALSLTTALILLLHIYN</sequence>
<evidence type="ECO:0000313" key="14">
    <source>
        <dbReference type="ZFIN" id="ZDB-GENE-120215-253"/>
    </source>
</evidence>
<evidence type="ECO:0000259" key="10">
    <source>
        <dbReference type="SMART" id="SM01360"/>
    </source>
</evidence>
<dbReference type="GeneID" id="569058"/>
<dbReference type="Gene3D" id="2.60.40.10">
    <property type="entry name" value="Immunoglobulins"/>
    <property type="match status" value="2"/>
</dbReference>
<gene>
    <name evidence="13 14" type="primary">cd109</name>
</gene>
<dbReference type="Pfam" id="PF07677">
    <property type="entry name" value="A2M_recep"/>
    <property type="match status" value="1"/>
</dbReference>
<evidence type="ECO:0000256" key="6">
    <source>
        <dbReference type="ARBA" id="ARBA00023157"/>
    </source>
</evidence>
<keyword evidence="5" id="KW-0882">Thioester bond</keyword>
<dbReference type="Pfam" id="PF07703">
    <property type="entry name" value="A2M_BRD"/>
    <property type="match status" value="1"/>
</dbReference>
<dbReference type="Pfam" id="PF07678">
    <property type="entry name" value="TED_complement"/>
    <property type="match status" value="1"/>
</dbReference>
<dbReference type="PROSITE" id="PS00477">
    <property type="entry name" value="ALPHA_2_MACROGLOBULIN"/>
    <property type="match status" value="1"/>
</dbReference>
<evidence type="ECO:0000256" key="7">
    <source>
        <dbReference type="ARBA" id="ARBA00023180"/>
    </source>
</evidence>
<dbReference type="InterPro" id="IPR047565">
    <property type="entry name" value="Alpha-macroglob_thiol-ester_cl"/>
</dbReference>
<dbReference type="InterPro" id="IPR011626">
    <property type="entry name" value="Alpha-macroglobulin_TED"/>
</dbReference>
<feature type="signal peptide" evidence="8">
    <location>
        <begin position="1"/>
        <end position="18"/>
    </location>
</feature>
<dbReference type="ZFIN" id="ZDB-GENE-120215-253">
    <property type="gene designation" value="cd109"/>
</dbReference>
<dbReference type="SMART" id="SM01361">
    <property type="entry name" value="A2M_recep"/>
    <property type="match status" value="1"/>
</dbReference>
<evidence type="ECO:0000259" key="11">
    <source>
        <dbReference type="SMART" id="SM01361"/>
    </source>
</evidence>
<keyword evidence="3 8" id="KW-0732">Signal</keyword>
<evidence type="ECO:0000256" key="4">
    <source>
        <dbReference type="ARBA" id="ARBA00022900"/>
    </source>
</evidence>
<dbReference type="CTD" id="135228"/>
<feature type="domain" description="Alpha-2-macroglobulin" evidence="10">
    <location>
        <begin position="727"/>
        <end position="817"/>
    </location>
</feature>
<dbReference type="InterPro" id="IPR019742">
    <property type="entry name" value="MacrogloblnA2_CS"/>
</dbReference>
<dbReference type="PANTHER" id="PTHR11412:SF136">
    <property type="entry name" value="CD109 ANTIGEN"/>
    <property type="match status" value="1"/>
</dbReference>
<dbReference type="SMART" id="SM01359">
    <property type="entry name" value="A2M_N_2"/>
    <property type="match status" value="1"/>
</dbReference>
<dbReference type="InterPro" id="IPR041813">
    <property type="entry name" value="A2M_TED"/>
</dbReference>
<dbReference type="SUPFAM" id="SSF49410">
    <property type="entry name" value="Alpha-macroglobulin receptor domain"/>
    <property type="match status" value="1"/>
</dbReference>
<keyword evidence="12" id="KW-1185">Reference proteome</keyword>
<dbReference type="Gene3D" id="2.60.40.690">
    <property type="entry name" value="Alpha-macroglobulin, receptor-binding domain"/>
    <property type="match status" value="1"/>
</dbReference>
<dbReference type="Pfam" id="PF00207">
    <property type="entry name" value="A2M"/>
    <property type="match status" value="1"/>
</dbReference>
<organism evidence="12 13">
    <name type="scientific">Danio rerio</name>
    <name type="common">Zebrafish</name>
    <name type="synonym">Brachydanio rerio</name>
    <dbReference type="NCBI Taxonomy" id="7955"/>
    <lineage>
        <taxon>Eukaryota</taxon>
        <taxon>Metazoa</taxon>
        <taxon>Chordata</taxon>
        <taxon>Craniata</taxon>
        <taxon>Vertebrata</taxon>
        <taxon>Euteleostomi</taxon>
        <taxon>Actinopterygii</taxon>
        <taxon>Neopterygii</taxon>
        <taxon>Teleostei</taxon>
        <taxon>Ostariophysi</taxon>
        <taxon>Cypriniformes</taxon>
        <taxon>Danionidae</taxon>
        <taxon>Danioninae</taxon>
        <taxon>Danio</taxon>
    </lineage>
</organism>
<evidence type="ECO:0000256" key="3">
    <source>
        <dbReference type="ARBA" id="ARBA00022729"/>
    </source>
</evidence>
<feature type="domain" description="Alpha-macroglobulin receptor-binding" evidence="11">
    <location>
        <begin position="1347"/>
        <end position="1431"/>
    </location>
</feature>
<reference evidence="13" key="1">
    <citation type="submission" date="2025-08" db="UniProtKB">
        <authorList>
            <consortium name="RefSeq"/>
        </authorList>
    </citation>
    <scope>IDENTIFICATION</scope>
    <source>
        <strain evidence="13">Tuebingen</strain>
        <tissue evidence="13">Fibroblasts and whole tissue</tissue>
    </source>
</reference>
<dbReference type="InterPro" id="IPR008930">
    <property type="entry name" value="Terpenoid_cyclase/PrenylTrfase"/>
</dbReference>
<dbReference type="InterPro" id="IPR036595">
    <property type="entry name" value="A-macroglobulin_rcpt-bd_sf"/>
</dbReference>
<dbReference type="InterPro" id="IPR050473">
    <property type="entry name" value="A2M/Complement_sys"/>
</dbReference>
<dbReference type="FunCoup" id="A0A8N7UTF1">
    <property type="interactions" value="223"/>
</dbReference>
<dbReference type="RefSeq" id="XP_697512.6">
    <property type="nucleotide sequence ID" value="XM_692420.10"/>
</dbReference>
<name>A0A8N7UTF1_DANRE</name>